<dbReference type="GO" id="GO:0015074">
    <property type="term" value="P:DNA integration"/>
    <property type="evidence" value="ECO:0007669"/>
    <property type="project" value="InterPro"/>
</dbReference>
<dbReference type="PANTHER" id="PTHR46889:SF4">
    <property type="entry name" value="TRANSPOSASE INSO FOR INSERTION SEQUENCE ELEMENT IS911B-RELATED"/>
    <property type="match status" value="1"/>
</dbReference>
<dbReference type="SUPFAM" id="SSF53098">
    <property type="entry name" value="Ribonuclease H-like"/>
    <property type="match status" value="1"/>
</dbReference>
<reference evidence="3" key="1">
    <citation type="submission" date="2018-03" db="EMBL/GenBank/DDBJ databases">
        <authorList>
            <person name="Zecchin S."/>
        </authorList>
    </citation>
    <scope>NUCLEOTIDE SEQUENCE [LARGE SCALE GENOMIC DNA]</scope>
</reference>
<evidence type="ECO:0000259" key="1">
    <source>
        <dbReference type="PROSITE" id="PS50994"/>
    </source>
</evidence>
<proteinExistence type="predicted"/>
<dbReference type="Pfam" id="PF00665">
    <property type="entry name" value="rve"/>
    <property type="match status" value="1"/>
</dbReference>
<dbReference type="InterPro" id="IPR048020">
    <property type="entry name" value="Transpos_IS3"/>
</dbReference>
<keyword evidence="3" id="KW-1185">Reference proteome</keyword>
<evidence type="ECO:0000313" key="2">
    <source>
        <dbReference type="EMBL" id="SPQ00041.1"/>
    </source>
</evidence>
<organism evidence="2 3">
    <name type="scientific">Candidatus Sulfobium mesophilum</name>
    <dbReference type="NCBI Taxonomy" id="2016548"/>
    <lineage>
        <taxon>Bacteria</taxon>
        <taxon>Pseudomonadati</taxon>
        <taxon>Nitrospirota</taxon>
        <taxon>Nitrospiria</taxon>
        <taxon>Nitrospirales</taxon>
        <taxon>Nitrospiraceae</taxon>
        <taxon>Candidatus Sulfobium</taxon>
    </lineage>
</organism>
<accession>A0A2U3QF37</accession>
<protein>
    <recommendedName>
        <fullName evidence="1">Integrase catalytic domain-containing protein</fullName>
    </recommendedName>
</protein>
<dbReference type="GO" id="GO:0003676">
    <property type="term" value="F:nucleic acid binding"/>
    <property type="evidence" value="ECO:0007669"/>
    <property type="project" value="InterPro"/>
</dbReference>
<sequence>MRHAFMRKHRDRFRLQSMCEVLNVSRSGYYAWRKRPFSARGKGNRELLGQIREVHTQSRKLYGSPRITVELNERGFKCGKNRVARIMKEHSICGEVKKRRFRRTIDSRHEYALAANLLIGKRQTEGVWASDITFVPTSEGWLYVAAVMNVKSRRVIGLSMSDKLSQELASAALKAAAGRQSPPEGLIHHSDRGRQYASYAYQELLREYGITPSMSRSGNCYDNAHVESSFGTLKTELVHGERYRSRMEARLSIFEYVEVFYNRQRRHSALGYRSPEQYEKLLDET</sequence>
<evidence type="ECO:0000313" key="3">
    <source>
        <dbReference type="Proteomes" id="UP000245125"/>
    </source>
</evidence>
<dbReference type="InterPro" id="IPR050900">
    <property type="entry name" value="Transposase_IS3/IS150/IS904"/>
</dbReference>
<dbReference type="Gene3D" id="3.30.420.10">
    <property type="entry name" value="Ribonuclease H-like superfamily/Ribonuclease H"/>
    <property type="match status" value="1"/>
</dbReference>
<feature type="domain" description="Integrase catalytic" evidence="1">
    <location>
        <begin position="119"/>
        <end position="283"/>
    </location>
</feature>
<dbReference type="NCBIfam" id="NF033516">
    <property type="entry name" value="transpos_IS3"/>
    <property type="match status" value="1"/>
</dbReference>
<dbReference type="PROSITE" id="PS50994">
    <property type="entry name" value="INTEGRASE"/>
    <property type="match status" value="1"/>
</dbReference>
<dbReference type="Proteomes" id="UP000245125">
    <property type="component" value="Unassembled WGS sequence"/>
</dbReference>
<dbReference type="EMBL" id="OUUY01000060">
    <property type="protein sequence ID" value="SPQ00041.1"/>
    <property type="molecule type" value="Genomic_DNA"/>
</dbReference>
<dbReference type="AlphaFoldDB" id="A0A2U3QF37"/>
<dbReference type="InterPro" id="IPR025948">
    <property type="entry name" value="HTH-like_dom"/>
</dbReference>
<dbReference type="InterPro" id="IPR036397">
    <property type="entry name" value="RNaseH_sf"/>
</dbReference>
<dbReference type="InterPro" id="IPR001584">
    <property type="entry name" value="Integrase_cat-core"/>
</dbReference>
<name>A0A2U3QF37_9BACT</name>
<dbReference type="Pfam" id="PF13276">
    <property type="entry name" value="HTH_21"/>
    <property type="match status" value="1"/>
</dbReference>
<gene>
    <name evidence="2" type="ORF">NBG4_160006</name>
</gene>
<dbReference type="InterPro" id="IPR012337">
    <property type="entry name" value="RNaseH-like_sf"/>
</dbReference>
<dbReference type="Pfam" id="PF13333">
    <property type="entry name" value="rve_2"/>
    <property type="match status" value="1"/>
</dbReference>
<dbReference type="PANTHER" id="PTHR46889">
    <property type="entry name" value="TRANSPOSASE INSF FOR INSERTION SEQUENCE IS3B-RELATED"/>
    <property type="match status" value="1"/>
</dbReference>